<gene>
    <name evidence="1" type="ORF">JF259_02775</name>
</gene>
<sequence length="66" mass="7668">MRQASGCPRSVKLGRQSWDSKRKAFIFRNWSYYGLMSKKKYKTEKADIELIMDNQSAYEGASAPTR</sequence>
<dbReference type="AlphaFoldDB" id="A0A8J7J159"/>
<protein>
    <submittedName>
        <fullName evidence="1">Uncharacterized protein</fullName>
    </submittedName>
</protein>
<organism evidence="1 2">
    <name type="scientific">Snuella sedimenti</name>
    <dbReference type="NCBI Taxonomy" id="2798802"/>
    <lineage>
        <taxon>Bacteria</taxon>
        <taxon>Pseudomonadati</taxon>
        <taxon>Bacteroidota</taxon>
        <taxon>Flavobacteriia</taxon>
        <taxon>Flavobacteriales</taxon>
        <taxon>Flavobacteriaceae</taxon>
        <taxon>Snuella</taxon>
    </lineage>
</organism>
<evidence type="ECO:0000313" key="2">
    <source>
        <dbReference type="Proteomes" id="UP000610931"/>
    </source>
</evidence>
<name>A0A8J7J159_9FLAO</name>
<keyword evidence="2" id="KW-1185">Reference proteome</keyword>
<dbReference type="EMBL" id="JAELVQ010000002">
    <property type="protein sequence ID" value="MBJ6367004.1"/>
    <property type="molecule type" value="Genomic_DNA"/>
</dbReference>
<evidence type="ECO:0000313" key="1">
    <source>
        <dbReference type="EMBL" id="MBJ6367004.1"/>
    </source>
</evidence>
<reference evidence="1" key="1">
    <citation type="submission" date="2020-12" db="EMBL/GenBank/DDBJ databases">
        <title>Snuella sp. nov., isolated from sediment in Incheon.</title>
        <authorList>
            <person name="Kim W."/>
        </authorList>
    </citation>
    <scope>NUCLEOTIDE SEQUENCE</scope>
    <source>
        <strain evidence="1">CAU 1569</strain>
    </source>
</reference>
<comment type="caution">
    <text evidence="1">The sequence shown here is derived from an EMBL/GenBank/DDBJ whole genome shotgun (WGS) entry which is preliminary data.</text>
</comment>
<accession>A0A8J7J159</accession>
<dbReference type="RefSeq" id="WP_199113070.1">
    <property type="nucleotide sequence ID" value="NZ_JAELVQ010000002.1"/>
</dbReference>
<proteinExistence type="predicted"/>
<dbReference type="Proteomes" id="UP000610931">
    <property type="component" value="Unassembled WGS sequence"/>
</dbReference>